<evidence type="ECO:0000313" key="2">
    <source>
        <dbReference type="EMBL" id="SEE00805.1"/>
    </source>
</evidence>
<accession>A0A1H5FBI2</accession>
<gene>
    <name evidence="2" type="ORF">SAMN04489740_0471</name>
</gene>
<evidence type="ECO:0000256" key="1">
    <source>
        <dbReference type="SAM" id="MobiDB-lite"/>
    </source>
</evidence>
<sequence length="77" mass="8251">MTKYLISFHDEAMVVPDAEFEAVLVASDGALREGTYPGHKVPNGGYLILGLPTGEGTSRRRALAFPGPRKGPNHCGR</sequence>
<evidence type="ECO:0000313" key="3">
    <source>
        <dbReference type="Proteomes" id="UP000182725"/>
    </source>
</evidence>
<dbReference type="Proteomes" id="UP000182725">
    <property type="component" value="Unassembled WGS sequence"/>
</dbReference>
<feature type="region of interest" description="Disordered" evidence="1">
    <location>
        <begin position="58"/>
        <end position="77"/>
    </location>
</feature>
<proteinExistence type="predicted"/>
<evidence type="ECO:0008006" key="4">
    <source>
        <dbReference type="Google" id="ProtNLM"/>
    </source>
</evidence>
<dbReference type="EMBL" id="FNTV01000001">
    <property type="protein sequence ID" value="SEE00805.1"/>
    <property type="molecule type" value="Genomic_DNA"/>
</dbReference>
<reference evidence="2 3" key="1">
    <citation type="submission" date="2016-10" db="EMBL/GenBank/DDBJ databases">
        <authorList>
            <person name="de Groot N.N."/>
        </authorList>
    </citation>
    <scope>NUCLEOTIDE SEQUENCE [LARGE SCALE GENOMIC DNA]</scope>
    <source>
        <strain evidence="2 3">DSM 22274</strain>
    </source>
</reference>
<organism evidence="2 3">
    <name type="scientific">Arthrobacter alpinus</name>
    <dbReference type="NCBI Taxonomy" id="656366"/>
    <lineage>
        <taxon>Bacteria</taxon>
        <taxon>Bacillati</taxon>
        <taxon>Actinomycetota</taxon>
        <taxon>Actinomycetes</taxon>
        <taxon>Micrococcales</taxon>
        <taxon>Micrococcaceae</taxon>
        <taxon>Arthrobacter</taxon>
    </lineage>
</organism>
<name>A0A1H5FBI2_9MICC</name>
<dbReference type="AlphaFoldDB" id="A0A1H5FBI2"/>
<protein>
    <recommendedName>
        <fullName evidence="4">YCII-related domain-containing protein</fullName>
    </recommendedName>
</protein>